<dbReference type="InterPro" id="IPR000182">
    <property type="entry name" value="GNAT_dom"/>
</dbReference>
<keyword evidence="1" id="KW-0808">Transferase</keyword>
<dbReference type="InterPro" id="IPR051016">
    <property type="entry name" value="Diverse_Substrate_AcTransf"/>
</dbReference>
<dbReference type="Proteomes" id="UP000186553">
    <property type="component" value="Unassembled WGS sequence"/>
</dbReference>
<protein>
    <submittedName>
        <fullName evidence="4">GNAT family N-acetyltransferase</fullName>
    </submittedName>
</protein>
<dbReference type="SUPFAM" id="SSF55729">
    <property type="entry name" value="Acyl-CoA N-acyltransferases (Nat)"/>
    <property type="match status" value="1"/>
</dbReference>
<dbReference type="STRING" id="1891224.BBP83_09540"/>
<organism evidence="4 5">
    <name type="scientific">Acinetobacter celticus</name>
    <dbReference type="NCBI Taxonomy" id="1891224"/>
    <lineage>
        <taxon>Bacteria</taxon>
        <taxon>Pseudomonadati</taxon>
        <taxon>Pseudomonadota</taxon>
        <taxon>Gammaproteobacteria</taxon>
        <taxon>Moraxellales</taxon>
        <taxon>Moraxellaceae</taxon>
        <taxon>Acinetobacter</taxon>
    </lineage>
</organism>
<reference evidence="4 5" key="1">
    <citation type="submission" date="2016-07" db="EMBL/GenBank/DDBJ databases">
        <title>Acinetobacter sp. ANC 4603.</title>
        <authorList>
            <person name="Radolfova-Krizova L."/>
            <person name="Nemec A."/>
        </authorList>
    </citation>
    <scope>NUCLEOTIDE SEQUENCE [LARGE SCALE GENOMIC DNA]</scope>
    <source>
        <strain evidence="4 5">ANC 4603</strain>
    </source>
</reference>
<evidence type="ECO:0000256" key="2">
    <source>
        <dbReference type="ARBA" id="ARBA00023315"/>
    </source>
</evidence>
<evidence type="ECO:0000313" key="5">
    <source>
        <dbReference type="Proteomes" id="UP000186553"/>
    </source>
</evidence>
<gene>
    <name evidence="4" type="ORF">BBP83_09540</name>
</gene>
<dbReference type="Pfam" id="PF00583">
    <property type="entry name" value="Acetyltransf_1"/>
    <property type="match status" value="1"/>
</dbReference>
<evidence type="ECO:0000256" key="1">
    <source>
        <dbReference type="ARBA" id="ARBA00022679"/>
    </source>
</evidence>
<sequence length="148" mass="17828">MSLDVSIRDLNTLDKTEWLNLWHRYLQFYQSELALDVTENTWTKLTAPERSHIYGFVAILNQEIVGIVHVIEHESCWTIQPYAYLQDLFVLEEFRAKGIARQLIEYVAIYTKQRHCDRVYWLTHQDNEIAQRLYDRVARKTGFIQYRM</sequence>
<dbReference type="GO" id="GO:0008080">
    <property type="term" value="F:N-acetyltransferase activity"/>
    <property type="evidence" value="ECO:0007669"/>
    <property type="project" value="TreeGrafter"/>
</dbReference>
<name>A0A1C3CVJ7_9GAMM</name>
<evidence type="ECO:0000313" key="4">
    <source>
        <dbReference type="EMBL" id="ODA12784.1"/>
    </source>
</evidence>
<dbReference type="PANTHER" id="PTHR10545">
    <property type="entry name" value="DIAMINE N-ACETYLTRANSFERASE"/>
    <property type="match status" value="1"/>
</dbReference>
<evidence type="ECO:0000259" key="3">
    <source>
        <dbReference type="PROSITE" id="PS51186"/>
    </source>
</evidence>
<keyword evidence="2" id="KW-0012">Acyltransferase</keyword>
<feature type="domain" description="N-acetyltransferase" evidence="3">
    <location>
        <begin position="5"/>
        <end position="148"/>
    </location>
</feature>
<dbReference type="CDD" id="cd04301">
    <property type="entry name" value="NAT_SF"/>
    <property type="match status" value="1"/>
</dbReference>
<comment type="caution">
    <text evidence="4">The sequence shown here is derived from an EMBL/GenBank/DDBJ whole genome shotgun (WGS) entry which is preliminary data.</text>
</comment>
<accession>A0A1C3CVJ7</accession>
<dbReference type="PANTHER" id="PTHR10545:SF42">
    <property type="entry name" value="ACETYLTRANSFERASE"/>
    <property type="match status" value="1"/>
</dbReference>
<dbReference type="Gene3D" id="3.40.630.30">
    <property type="match status" value="1"/>
</dbReference>
<dbReference type="AlphaFoldDB" id="A0A1C3CVJ7"/>
<dbReference type="InterPro" id="IPR016181">
    <property type="entry name" value="Acyl_CoA_acyltransferase"/>
</dbReference>
<dbReference type="PROSITE" id="PS51186">
    <property type="entry name" value="GNAT"/>
    <property type="match status" value="1"/>
</dbReference>
<dbReference type="OrthoDB" id="9805924at2"/>
<keyword evidence="5" id="KW-1185">Reference proteome</keyword>
<proteinExistence type="predicted"/>
<dbReference type="RefSeq" id="WP_068888287.1">
    <property type="nucleotide sequence ID" value="NZ_CBCRUU010000004.1"/>
</dbReference>
<dbReference type="EMBL" id="MBDL01000010">
    <property type="protein sequence ID" value="ODA12784.1"/>
    <property type="molecule type" value="Genomic_DNA"/>
</dbReference>